<feature type="compositionally biased region" description="Basic and acidic residues" evidence="1">
    <location>
        <begin position="707"/>
        <end position="716"/>
    </location>
</feature>
<dbReference type="InterPro" id="IPR011624">
    <property type="entry name" value="Metal-dep_PHydrolase_7TM_extra"/>
</dbReference>
<feature type="transmembrane region" description="Helical" evidence="2">
    <location>
        <begin position="364"/>
        <end position="383"/>
    </location>
</feature>
<evidence type="ECO:0000259" key="3">
    <source>
        <dbReference type="SMART" id="SM00471"/>
    </source>
</evidence>
<dbReference type="CDD" id="cd00077">
    <property type="entry name" value="HDc"/>
    <property type="match status" value="1"/>
</dbReference>
<proteinExistence type="predicted"/>
<dbReference type="Pfam" id="PF07697">
    <property type="entry name" value="7TMR-HDED"/>
    <property type="match status" value="1"/>
</dbReference>
<feature type="compositionally biased region" description="Low complexity" evidence="1">
    <location>
        <begin position="761"/>
        <end position="772"/>
    </location>
</feature>
<feature type="transmembrane region" description="Helical" evidence="2">
    <location>
        <begin position="327"/>
        <end position="352"/>
    </location>
</feature>
<keyword evidence="5" id="KW-1185">Reference proteome</keyword>
<dbReference type="SUPFAM" id="SSF109604">
    <property type="entry name" value="HD-domain/PDEase-like"/>
    <property type="match status" value="1"/>
</dbReference>
<dbReference type="InterPro" id="IPR006674">
    <property type="entry name" value="HD_domain"/>
</dbReference>
<protein>
    <submittedName>
        <fullName evidence="4">Membrane protein</fullName>
    </submittedName>
</protein>
<dbReference type="InterPro" id="IPR006675">
    <property type="entry name" value="HDIG_dom"/>
</dbReference>
<feature type="transmembrane region" description="Helical" evidence="2">
    <location>
        <begin position="298"/>
        <end position="315"/>
    </location>
</feature>
<dbReference type="Pfam" id="PF01966">
    <property type="entry name" value="HD"/>
    <property type="match status" value="1"/>
</dbReference>
<evidence type="ECO:0000256" key="2">
    <source>
        <dbReference type="SAM" id="Phobius"/>
    </source>
</evidence>
<organism evidence="4 5">
    <name type="scientific">Euzebya pacifica</name>
    <dbReference type="NCBI Taxonomy" id="1608957"/>
    <lineage>
        <taxon>Bacteria</taxon>
        <taxon>Bacillati</taxon>
        <taxon>Actinomycetota</taxon>
        <taxon>Nitriliruptoria</taxon>
        <taxon>Euzebyales</taxon>
    </lineage>
</organism>
<dbReference type="RefSeq" id="WP_114591994.1">
    <property type="nucleotide sequence ID" value="NZ_CP031165.1"/>
</dbReference>
<feature type="transmembrane region" description="Helical" evidence="2">
    <location>
        <begin position="423"/>
        <end position="445"/>
    </location>
</feature>
<dbReference type="InterPro" id="IPR011621">
    <property type="entry name" value="Metal-dep_PHydrolase_7TM_intra"/>
</dbReference>
<dbReference type="Proteomes" id="UP000264006">
    <property type="component" value="Chromosome"/>
</dbReference>
<dbReference type="NCBIfam" id="TIGR00277">
    <property type="entry name" value="HDIG"/>
    <property type="match status" value="1"/>
</dbReference>
<dbReference type="InterPro" id="IPR003607">
    <property type="entry name" value="HD/PDEase_dom"/>
</dbReference>
<sequence>MDRNTRAQWPGRIAALVVMMMGIPTVLGLAAFFTEAPIVSGEPSPRTVIAAEQVRVVDSEETELQRRQAAEEVDPVVTPDLEAQTALIDRVIDAFDVAATTASPGPDGTIPSRSDQIAALEERLTMLSTEGIDLLVGLTSSQLSVARAEAIDIARSAAATELEDTDDVQRWADNDLQRALALSTVSQPVAAQVLDPIIRDALRPTFTIDVDATSEARAAASAQVEEVALVIQRGTPIVRVGDTVTDLQVQALRDTGQDGTDPTQEFAQALLLSVILTTVVAVYVRTYRPTIWNTPKQLMLMAVLLVMFTAILVAINTVDVGGNERHFLIPVGAMAMLATILFDARIGVLLVIPMVALISYQVPGQLGIVPFAAVSGLLSIPIIGRLTARGQLRQAAWQSTLAYIVLAGAFTVVYSGTEGITGALVAGALNGVLTAMMVNGLLPFLESLFGIITANSLLDFADRNHPLLRELEDKAIGTYNHSVMVANLASRACRKIGADPLLAEVMALYHDIGKVAKPYFFVENQVAISNPHDQLDDPRQSALIIQRHVTDGIEMAAVHKLPPEIVDGIRTHHGTTVVAYFYRQALQRAEDDAGPEPDEAFFRYKGRKPHSREQAVLMLSDCCEGAVRAASQNSATMSRDQISQIVTGLISDRVADGQLDDSPLTFADLRAVEQSLIEALEGVYHPRIQYPKDPKKTVEAVKQARLETEEEARAAEAADAARAQLPPGEQADADEANTGVVRRRGQATQPVNEAMVRSLDAARAAAPRNPAPVHDQDSHG</sequence>
<dbReference type="Pfam" id="PF07698">
    <property type="entry name" value="7TM-7TMR_HD"/>
    <property type="match status" value="1"/>
</dbReference>
<feature type="transmembrane region" description="Helical" evidence="2">
    <location>
        <begin position="266"/>
        <end position="286"/>
    </location>
</feature>
<name>A0A346XZ70_9ACTN</name>
<keyword evidence="2" id="KW-1133">Transmembrane helix</keyword>
<evidence type="ECO:0000313" key="5">
    <source>
        <dbReference type="Proteomes" id="UP000264006"/>
    </source>
</evidence>
<feature type="transmembrane region" description="Helical" evidence="2">
    <location>
        <begin position="395"/>
        <end position="416"/>
    </location>
</feature>
<dbReference type="PANTHER" id="PTHR36442">
    <property type="entry name" value="CYCLIC-DI-AMP PHOSPHODIESTERASE PGPH"/>
    <property type="match status" value="1"/>
</dbReference>
<dbReference type="InterPro" id="IPR052722">
    <property type="entry name" value="PgpH_phosphodiesterase"/>
</dbReference>
<evidence type="ECO:0000256" key="1">
    <source>
        <dbReference type="SAM" id="MobiDB-lite"/>
    </source>
</evidence>
<dbReference type="AlphaFoldDB" id="A0A346XZ70"/>
<feature type="region of interest" description="Disordered" evidence="1">
    <location>
        <begin position="707"/>
        <end position="780"/>
    </location>
</feature>
<keyword evidence="2" id="KW-0812">Transmembrane</keyword>
<reference evidence="4 5" key="1">
    <citation type="submission" date="2018-09" db="EMBL/GenBank/DDBJ databases">
        <title>Complete genome sequence of Euzebya sp. DY32-46 isolated from seawater of Pacific Ocean.</title>
        <authorList>
            <person name="Xu L."/>
            <person name="Wu Y.-H."/>
            <person name="Xu X.-W."/>
        </authorList>
    </citation>
    <scope>NUCLEOTIDE SEQUENCE [LARGE SCALE GENOMIC DNA]</scope>
    <source>
        <strain evidence="4 5">DY32-46</strain>
    </source>
</reference>
<dbReference type="EMBL" id="CP031165">
    <property type="protein sequence ID" value="AXV07517.1"/>
    <property type="molecule type" value="Genomic_DNA"/>
</dbReference>
<dbReference type="KEGG" id="euz:DVS28_a2838"/>
<dbReference type="Gene3D" id="1.10.3210.10">
    <property type="entry name" value="Hypothetical protein af1432"/>
    <property type="match status" value="1"/>
</dbReference>
<dbReference type="PANTHER" id="PTHR36442:SF1">
    <property type="entry name" value="CYCLIC-DI-AMP PHOSPHODIESTERASE PGPH"/>
    <property type="match status" value="1"/>
</dbReference>
<dbReference type="SMART" id="SM00471">
    <property type="entry name" value="HDc"/>
    <property type="match status" value="1"/>
</dbReference>
<feature type="transmembrane region" description="Helical" evidence="2">
    <location>
        <begin position="12"/>
        <end position="33"/>
    </location>
</feature>
<accession>A0A346XZ70</accession>
<keyword evidence="2" id="KW-0472">Membrane</keyword>
<evidence type="ECO:0000313" key="4">
    <source>
        <dbReference type="EMBL" id="AXV07517.1"/>
    </source>
</evidence>
<gene>
    <name evidence="4" type="ORF">DVS28_a2838</name>
</gene>
<dbReference type="OrthoDB" id="9806952at2"/>
<feature type="domain" description="HD/PDEase" evidence="3">
    <location>
        <begin position="474"/>
        <end position="635"/>
    </location>
</feature>